<proteinExistence type="predicted"/>
<dbReference type="InterPro" id="IPR011944">
    <property type="entry name" value="Steroid_delta5-4_isomerase"/>
</dbReference>
<dbReference type="EMBL" id="BSEV01000011">
    <property type="protein sequence ID" value="GLK11379.1"/>
    <property type="molecule type" value="Genomic_DNA"/>
</dbReference>
<dbReference type="Gene3D" id="3.10.450.50">
    <property type="match status" value="1"/>
</dbReference>
<evidence type="ECO:0000313" key="2">
    <source>
        <dbReference type="EMBL" id="GLK11379.1"/>
    </source>
</evidence>
<dbReference type="RefSeq" id="WP_271219764.1">
    <property type="nucleotide sequence ID" value="NZ_BAAAVD010000049.1"/>
</dbReference>
<feature type="domain" description="SnoaL-like" evidence="1">
    <location>
        <begin position="44"/>
        <end position="151"/>
    </location>
</feature>
<gene>
    <name evidence="2" type="ORF">GCM10017600_47860</name>
</gene>
<protein>
    <recommendedName>
        <fullName evidence="1">SnoaL-like domain-containing protein</fullName>
    </recommendedName>
</protein>
<dbReference type="InterPro" id="IPR032710">
    <property type="entry name" value="NTF2-like_dom_sf"/>
</dbReference>
<dbReference type="Proteomes" id="UP001143474">
    <property type="component" value="Unassembled WGS sequence"/>
</dbReference>
<accession>A0A9W6MEA9</accession>
<dbReference type="NCBIfam" id="TIGR02246">
    <property type="entry name" value="SgcJ/EcaC family oxidoreductase"/>
    <property type="match status" value="1"/>
</dbReference>
<dbReference type="SUPFAM" id="SSF54427">
    <property type="entry name" value="NTF2-like"/>
    <property type="match status" value="1"/>
</dbReference>
<evidence type="ECO:0000313" key="3">
    <source>
        <dbReference type="Proteomes" id="UP001143474"/>
    </source>
</evidence>
<reference evidence="2" key="2">
    <citation type="submission" date="2023-01" db="EMBL/GenBank/DDBJ databases">
        <authorList>
            <person name="Sun Q."/>
            <person name="Evtushenko L."/>
        </authorList>
    </citation>
    <scope>NUCLEOTIDE SEQUENCE</scope>
    <source>
        <strain evidence="2">VKM Ac-2007</strain>
    </source>
</reference>
<reference evidence="2" key="1">
    <citation type="journal article" date="2014" name="Int. J. Syst. Evol. Microbiol.">
        <title>Complete genome sequence of Corynebacterium casei LMG S-19264T (=DSM 44701T), isolated from a smear-ripened cheese.</title>
        <authorList>
            <consortium name="US DOE Joint Genome Institute (JGI-PGF)"/>
            <person name="Walter F."/>
            <person name="Albersmeier A."/>
            <person name="Kalinowski J."/>
            <person name="Ruckert C."/>
        </authorList>
    </citation>
    <scope>NUCLEOTIDE SEQUENCE</scope>
    <source>
        <strain evidence="2">VKM Ac-2007</strain>
    </source>
</reference>
<name>A0A9W6MEA9_9ACTN</name>
<dbReference type="Pfam" id="PF13474">
    <property type="entry name" value="SnoaL_3"/>
    <property type="match status" value="1"/>
</dbReference>
<dbReference type="AlphaFoldDB" id="A0A9W6MEA9"/>
<dbReference type="InterPro" id="IPR037401">
    <property type="entry name" value="SnoaL-like"/>
</dbReference>
<comment type="caution">
    <text evidence="2">The sequence shown here is derived from an EMBL/GenBank/DDBJ whole genome shotgun (WGS) entry which is preliminary data.</text>
</comment>
<keyword evidence="3" id="KW-1185">Reference proteome</keyword>
<sequence>MSWGNAAEILAAAGVDAVTSFYGRFTGDDEKAVLTVPMRIQAGVTAKDPDAFADVFAENGSLVQYDDELRDREEIRAYVKAAFAGPFKDCNVAGRTLFLDFLSDDVAMVVEEAGVLLPGETVAAPERLFHATWVIRRCSEGRLELLSFHQSPIKS</sequence>
<evidence type="ECO:0000259" key="1">
    <source>
        <dbReference type="Pfam" id="PF13474"/>
    </source>
</evidence>
<organism evidence="2 3">
    <name type="scientific">Streptosporangium carneum</name>
    <dbReference type="NCBI Taxonomy" id="47481"/>
    <lineage>
        <taxon>Bacteria</taxon>
        <taxon>Bacillati</taxon>
        <taxon>Actinomycetota</taxon>
        <taxon>Actinomycetes</taxon>
        <taxon>Streptosporangiales</taxon>
        <taxon>Streptosporangiaceae</taxon>
        <taxon>Streptosporangium</taxon>
    </lineage>
</organism>